<keyword evidence="4" id="KW-1185">Reference proteome</keyword>
<dbReference type="OrthoDB" id="8968203at2"/>
<dbReference type="AlphaFoldDB" id="M3VBI7"/>
<evidence type="ECO:0000259" key="2">
    <source>
        <dbReference type="Pfam" id="PF03795"/>
    </source>
</evidence>
<dbReference type="RefSeq" id="WP_008379289.1">
    <property type="nucleotide sequence ID" value="NZ_BAOP01000016.1"/>
</dbReference>
<organism evidence="3 4">
    <name type="scientific">Gordonia malaquae NBRC 108250</name>
    <dbReference type="NCBI Taxonomy" id="1223542"/>
    <lineage>
        <taxon>Bacteria</taxon>
        <taxon>Bacillati</taxon>
        <taxon>Actinomycetota</taxon>
        <taxon>Actinomycetes</taxon>
        <taxon>Mycobacteriales</taxon>
        <taxon>Gordoniaceae</taxon>
        <taxon>Gordonia</taxon>
    </lineage>
</organism>
<dbReference type="Gene3D" id="3.30.70.1060">
    <property type="entry name" value="Dimeric alpha+beta barrel"/>
    <property type="match status" value="1"/>
</dbReference>
<dbReference type="EMBL" id="BAOP01000016">
    <property type="protein sequence ID" value="GAC80333.1"/>
    <property type="molecule type" value="Genomic_DNA"/>
</dbReference>
<dbReference type="SUPFAM" id="SSF54909">
    <property type="entry name" value="Dimeric alpha+beta barrel"/>
    <property type="match status" value="1"/>
</dbReference>
<dbReference type="Proteomes" id="UP000035009">
    <property type="component" value="Unassembled WGS sequence"/>
</dbReference>
<dbReference type="PANTHER" id="PTHR37828:SF1">
    <property type="entry name" value="YCII-RELATED DOMAIN-CONTAINING PROTEIN"/>
    <property type="match status" value="1"/>
</dbReference>
<dbReference type="InterPro" id="IPR005545">
    <property type="entry name" value="YCII"/>
</dbReference>
<proteinExistence type="inferred from homology"/>
<evidence type="ECO:0000256" key="1">
    <source>
        <dbReference type="ARBA" id="ARBA00007689"/>
    </source>
</evidence>
<dbReference type="InterPro" id="IPR011008">
    <property type="entry name" value="Dimeric_a/b-barrel"/>
</dbReference>
<gene>
    <name evidence="3" type="ORF">GM1_016_00940</name>
</gene>
<comment type="similarity">
    <text evidence="1">Belongs to the YciI family.</text>
</comment>
<dbReference type="eggNOG" id="COG2350">
    <property type="taxonomic scope" value="Bacteria"/>
</dbReference>
<name>M3VBI7_GORML</name>
<dbReference type="Pfam" id="PF03795">
    <property type="entry name" value="YCII"/>
    <property type="match status" value="1"/>
</dbReference>
<dbReference type="STRING" id="410332.SAMN04488550_1969"/>
<sequence>MPLFHVEYTYAADKAAVRDEHRPAHREFLGALHETGELQFVGPFVDGTGAALMVTADDEQAARELLGRDPFALADAVAAVRVTEWKQVFGPF</sequence>
<evidence type="ECO:0000313" key="3">
    <source>
        <dbReference type="EMBL" id="GAC80333.1"/>
    </source>
</evidence>
<accession>M3VBI7</accession>
<comment type="caution">
    <text evidence="3">The sequence shown here is derived from an EMBL/GenBank/DDBJ whole genome shotgun (WGS) entry which is preliminary data.</text>
</comment>
<evidence type="ECO:0000313" key="4">
    <source>
        <dbReference type="Proteomes" id="UP000035009"/>
    </source>
</evidence>
<dbReference type="PANTHER" id="PTHR37828">
    <property type="entry name" value="GSR2449 PROTEIN"/>
    <property type="match status" value="1"/>
</dbReference>
<protein>
    <recommendedName>
        <fullName evidence="2">YCII-related domain-containing protein</fullName>
    </recommendedName>
</protein>
<reference evidence="3 4" key="1">
    <citation type="submission" date="2013-02" db="EMBL/GenBank/DDBJ databases">
        <title>Whole genome shotgun sequence of Gordonia malaquae NBRC 108250.</title>
        <authorList>
            <person name="Yoshida I."/>
            <person name="Hosoyama A."/>
            <person name="Tsuchikane K."/>
            <person name="Ando Y."/>
            <person name="Baba S."/>
            <person name="Ohji S."/>
            <person name="Hamada M."/>
            <person name="Tamura T."/>
            <person name="Yamazoe A."/>
            <person name="Yamazaki S."/>
            <person name="Fujita N."/>
        </authorList>
    </citation>
    <scope>NUCLEOTIDE SEQUENCE [LARGE SCALE GENOMIC DNA]</scope>
    <source>
        <strain evidence="3 4">NBRC 108250</strain>
    </source>
</reference>
<feature type="domain" description="YCII-related" evidence="2">
    <location>
        <begin position="5"/>
        <end position="86"/>
    </location>
</feature>